<gene>
    <name evidence="21" type="ORF">A6770_04135</name>
</gene>
<dbReference type="InterPro" id="IPR007484">
    <property type="entry name" value="Peptidase_M28"/>
</dbReference>
<evidence type="ECO:0000256" key="8">
    <source>
        <dbReference type="ARBA" id="ARBA00022670"/>
    </source>
</evidence>
<evidence type="ECO:0000256" key="4">
    <source>
        <dbReference type="ARBA" id="ARBA00004477"/>
    </source>
</evidence>
<keyword evidence="17" id="KW-0325">Glycoprotein</keyword>
<keyword evidence="11" id="KW-0378">Hydrolase</keyword>
<name>A0A367QDK8_9NOSO</name>
<evidence type="ECO:0000256" key="17">
    <source>
        <dbReference type="ARBA" id="ARBA00023180"/>
    </source>
</evidence>
<dbReference type="SUPFAM" id="SSF53187">
    <property type="entry name" value="Zn-dependent exopeptidases"/>
    <property type="match status" value="1"/>
</dbReference>
<comment type="cofactor">
    <cofactor evidence="1">
        <name>Zn(2+)</name>
        <dbReference type="ChEBI" id="CHEBI:29105"/>
    </cofactor>
</comment>
<feature type="transmembrane region" description="Helical" evidence="19">
    <location>
        <begin position="453"/>
        <end position="471"/>
    </location>
</feature>
<feature type="transmembrane region" description="Helical" evidence="19">
    <location>
        <begin position="429"/>
        <end position="447"/>
    </location>
</feature>
<keyword evidence="22" id="KW-1185">Reference proteome</keyword>
<evidence type="ECO:0000259" key="20">
    <source>
        <dbReference type="Pfam" id="PF04389"/>
    </source>
</evidence>
<evidence type="ECO:0000256" key="9">
    <source>
        <dbReference type="ARBA" id="ARBA00022692"/>
    </source>
</evidence>
<evidence type="ECO:0000256" key="5">
    <source>
        <dbReference type="ARBA" id="ARBA00010918"/>
    </source>
</evidence>
<keyword evidence="10" id="KW-0479">Metal-binding</keyword>
<dbReference type="FunFam" id="3.40.630.10:FF:000008">
    <property type="entry name" value="Endoplasmic reticulum metallopeptidase 1"/>
    <property type="match status" value="1"/>
</dbReference>
<dbReference type="AlphaFoldDB" id="A0A367QDK8"/>
<dbReference type="EMBL" id="LXQD01000328">
    <property type="protein sequence ID" value="RCJ21831.1"/>
    <property type="molecule type" value="Genomic_DNA"/>
</dbReference>
<dbReference type="GO" id="GO:0008235">
    <property type="term" value="F:metalloexopeptidase activity"/>
    <property type="evidence" value="ECO:0007669"/>
    <property type="project" value="InterPro"/>
</dbReference>
<sequence>MKYFKFITLLFILSLVFLGIYQLNPPGAVGINAPLVEFSAGRAMKHLEVIAQKPHPINSPEHVKVRDYILKELTALGLKPEIQETTAVNKKNGVPFAAGTVHNILVKLPGSNSTKAILLAAHYDSVINSPGASDDGAAVAGMLETVRALKVGSSLKNDVIFLFTDGEEAGLLGAIAFVEEHPWKKDVGLAVNFEARGNSGPSVMFETNSENGWLIQEFAKASVHPVTSSLFNSIYKQLPNDTDFTIFKSADFPGLNFAFINGVIYYHTAYDNLQKIDQNSLQHHGEYALALTRHFGNLDLTNIKQSDAVYFDIFASFIVSYPEAWVIPLTVLVVGLFFGVTILGFKKTHLSFSGMTLGFLALFINIISVATVVTIIWWLINNLHSEYRAILQGDTYNSNFYMIAFVTLAIAITSGLYTYFYQKTNIQDLTFGALLWWLILMVLTSIYLPGASYLFTLPLLLNLGGWGFIFATSKNERLGLSFIVLSVCSIPVIILFAPTIYLMLVALTISMSGVVMVMVVLLLGLLIPHLYLFITPNKWLLPATALMISLSLMIAGSLTAGFDANHPKPNSIFYALNADTGKAIWASFDEQPDEWTSQFLSQNPEKVSLTEYLPFASRQFLKNQAPALSLAAPKIILLSDNARNGTRTLRLQIISSRQRRIVRVYLDPKIEVLRAAVNSKKIGNRINNSTNIPWSLDYFGLPQEGIELTLTVKQYQPLKLKVVDQFDGLPEIPNKLFQKRPNYMMPTGFGTSDSTLVSKSFTF</sequence>
<evidence type="ECO:0000256" key="13">
    <source>
        <dbReference type="ARBA" id="ARBA00022833"/>
    </source>
</evidence>
<feature type="transmembrane region" description="Helical" evidence="19">
    <location>
        <begin position="400"/>
        <end position="420"/>
    </location>
</feature>
<dbReference type="Proteomes" id="UP000252107">
    <property type="component" value="Unassembled WGS sequence"/>
</dbReference>
<dbReference type="InterPro" id="IPR045175">
    <property type="entry name" value="M28_fam"/>
</dbReference>
<evidence type="ECO:0000256" key="15">
    <source>
        <dbReference type="ARBA" id="ARBA00023049"/>
    </source>
</evidence>
<evidence type="ECO:0000256" key="11">
    <source>
        <dbReference type="ARBA" id="ARBA00022801"/>
    </source>
</evidence>
<comment type="function">
    <text evidence="2">May be involved in vacuolar sorting and osmoregulation.</text>
</comment>
<proteinExistence type="inferred from homology"/>
<feature type="transmembrane region" description="Helical" evidence="19">
    <location>
        <begin position="357"/>
        <end position="380"/>
    </location>
</feature>
<evidence type="ECO:0000313" key="21">
    <source>
        <dbReference type="EMBL" id="RCJ21831.1"/>
    </source>
</evidence>
<evidence type="ECO:0000256" key="7">
    <source>
        <dbReference type="ARBA" id="ARBA00022554"/>
    </source>
</evidence>
<organism evidence="21 22">
    <name type="scientific">Nostoc minutum NIES-26</name>
    <dbReference type="NCBI Taxonomy" id="1844469"/>
    <lineage>
        <taxon>Bacteria</taxon>
        <taxon>Bacillati</taxon>
        <taxon>Cyanobacteriota</taxon>
        <taxon>Cyanophyceae</taxon>
        <taxon>Nostocales</taxon>
        <taxon>Nostocaceae</taxon>
        <taxon>Nostoc</taxon>
    </lineage>
</organism>
<feature type="transmembrane region" description="Helical" evidence="19">
    <location>
        <begin position="539"/>
        <end position="562"/>
    </location>
</feature>
<dbReference type="PANTHER" id="PTHR12147">
    <property type="entry name" value="METALLOPEPTIDASE M28 FAMILY MEMBER"/>
    <property type="match status" value="1"/>
</dbReference>
<feature type="transmembrane region" description="Helical" evidence="19">
    <location>
        <begin position="325"/>
        <end position="345"/>
    </location>
</feature>
<reference evidence="21" key="1">
    <citation type="submission" date="2016-04" db="EMBL/GenBank/DDBJ databases">
        <authorList>
            <person name="Tabuchi Yagui T.R."/>
        </authorList>
    </citation>
    <scope>NUCLEOTIDE SEQUENCE [LARGE SCALE GENOMIC DNA]</scope>
    <source>
        <strain evidence="21">NIES-26</strain>
    </source>
</reference>
<evidence type="ECO:0000313" key="22">
    <source>
        <dbReference type="Proteomes" id="UP000252107"/>
    </source>
</evidence>
<comment type="similarity">
    <text evidence="5">Belongs to the peptidase M28 family.</text>
</comment>
<evidence type="ECO:0000256" key="6">
    <source>
        <dbReference type="ARBA" id="ARBA00017435"/>
    </source>
</evidence>
<keyword evidence="14 19" id="KW-1133">Transmembrane helix</keyword>
<evidence type="ECO:0000256" key="16">
    <source>
        <dbReference type="ARBA" id="ARBA00023136"/>
    </source>
</evidence>
<keyword evidence="7" id="KW-0926">Vacuole</keyword>
<dbReference type="Pfam" id="PF04389">
    <property type="entry name" value="Peptidase_M28"/>
    <property type="match status" value="1"/>
</dbReference>
<evidence type="ECO:0000256" key="18">
    <source>
        <dbReference type="ARBA" id="ARBA00031512"/>
    </source>
</evidence>
<comment type="caution">
    <text evidence="21">The sequence shown here is derived from an EMBL/GenBank/DDBJ whole genome shotgun (WGS) entry which is preliminary data.</text>
</comment>
<feature type="domain" description="Peptidase M28" evidence="20">
    <location>
        <begin position="103"/>
        <end position="291"/>
    </location>
</feature>
<comment type="subcellular location">
    <subcellularLocation>
        <location evidence="4">Endoplasmic reticulum membrane</location>
        <topology evidence="4">Multi-pass membrane protein</topology>
    </subcellularLocation>
    <subcellularLocation>
        <location evidence="3">Vacuole membrane</location>
        <topology evidence="3">Multi-pass membrane protein</topology>
    </subcellularLocation>
</comment>
<evidence type="ECO:0000256" key="14">
    <source>
        <dbReference type="ARBA" id="ARBA00022989"/>
    </source>
</evidence>
<evidence type="ECO:0000256" key="10">
    <source>
        <dbReference type="ARBA" id="ARBA00022723"/>
    </source>
</evidence>
<dbReference type="Gene3D" id="3.40.630.10">
    <property type="entry name" value="Zn peptidases"/>
    <property type="match status" value="1"/>
</dbReference>
<keyword evidence="9 19" id="KW-0812">Transmembrane</keyword>
<dbReference type="GO" id="GO:0005774">
    <property type="term" value="C:vacuolar membrane"/>
    <property type="evidence" value="ECO:0007669"/>
    <property type="project" value="UniProtKB-SubCell"/>
</dbReference>
<evidence type="ECO:0000256" key="1">
    <source>
        <dbReference type="ARBA" id="ARBA00001947"/>
    </source>
</evidence>
<dbReference type="GO" id="GO:0006508">
    <property type="term" value="P:proteolysis"/>
    <property type="evidence" value="ECO:0007669"/>
    <property type="project" value="UniProtKB-KW"/>
</dbReference>
<dbReference type="PANTHER" id="PTHR12147:SF58">
    <property type="entry name" value="VACUOLAR MEMBRANE PROTEASE"/>
    <property type="match status" value="1"/>
</dbReference>
<keyword evidence="12" id="KW-0256">Endoplasmic reticulum</keyword>
<keyword evidence="16 19" id="KW-0472">Membrane</keyword>
<evidence type="ECO:0000256" key="2">
    <source>
        <dbReference type="ARBA" id="ARBA00003273"/>
    </source>
</evidence>
<keyword evidence="13" id="KW-0862">Zinc</keyword>
<accession>A0A367QDK8</accession>
<keyword evidence="8" id="KW-0645">Protease</keyword>
<dbReference type="InterPro" id="IPR048024">
    <property type="entry name" value="Fxna-like_M28_dom"/>
</dbReference>
<feature type="transmembrane region" description="Helical" evidence="19">
    <location>
        <begin position="478"/>
        <end position="497"/>
    </location>
</feature>
<evidence type="ECO:0000256" key="3">
    <source>
        <dbReference type="ARBA" id="ARBA00004128"/>
    </source>
</evidence>
<feature type="transmembrane region" description="Helical" evidence="19">
    <location>
        <begin position="503"/>
        <end position="527"/>
    </location>
</feature>
<dbReference type="GO" id="GO:0046872">
    <property type="term" value="F:metal ion binding"/>
    <property type="evidence" value="ECO:0007669"/>
    <property type="project" value="UniProtKB-KW"/>
</dbReference>
<keyword evidence="15" id="KW-0482">Metalloprotease</keyword>
<dbReference type="CDD" id="cd03875">
    <property type="entry name" value="M28_Fxna_like"/>
    <property type="match status" value="1"/>
</dbReference>
<protein>
    <recommendedName>
        <fullName evidence="6">Vacuolar membrane protease</fullName>
    </recommendedName>
    <alternativeName>
        <fullName evidence="18">FXNA-related family protease 1</fullName>
    </alternativeName>
</protein>
<evidence type="ECO:0000256" key="12">
    <source>
        <dbReference type="ARBA" id="ARBA00022824"/>
    </source>
</evidence>
<evidence type="ECO:0000256" key="19">
    <source>
        <dbReference type="SAM" id="Phobius"/>
    </source>
</evidence>